<dbReference type="SUPFAM" id="SSF53335">
    <property type="entry name" value="S-adenosyl-L-methionine-dependent methyltransferases"/>
    <property type="match status" value="1"/>
</dbReference>
<evidence type="ECO:0000256" key="2">
    <source>
        <dbReference type="ARBA" id="ARBA00022552"/>
    </source>
</evidence>
<protein>
    <recommendedName>
        <fullName evidence="7">Ribosomal RNA small subunit methyltransferase A</fullName>
        <ecNumber evidence="7">2.1.1.182</ecNumber>
    </recommendedName>
    <alternativeName>
        <fullName evidence="7">16S rRNA (adenine(1518)-N(6)/adenine(1519)-N(6))-dimethyltransferase</fullName>
    </alternativeName>
    <alternativeName>
        <fullName evidence="7">16S rRNA dimethyladenosine transferase</fullName>
    </alternativeName>
    <alternativeName>
        <fullName evidence="7">16S rRNA dimethylase</fullName>
    </alternativeName>
    <alternativeName>
        <fullName evidence="7">S-adenosylmethionine-6-N', N'-adenosyl(rRNA) dimethyltransferase</fullName>
    </alternativeName>
</protein>
<feature type="binding site" evidence="7 8">
    <location>
        <position position="104"/>
    </location>
    <ligand>
        <name>S-adenosyl-L-methionine</name>
        <dbReference type="ChEBI" id="CHEBI:59789"/>
    </ligand>
</feature>
<evidence type="ECO:0000256" key="3">
    <source>
        <dbReference type="ARBA" id="ARBA00022603"/>
    </source>
</evidence>
<evidence type="ECO:0000313" key="11">
    <source>
        <dbReference type="Proteomes" id="UP000233387"/>
    </source>
</evidence>
<keyword evidence="2 7" id="KW-0698">rRNA processing</keyword>
<dbReference type="PROSITE" id="PS51689">
    <property type="entry name" value="SAM_RNA_A_N6_MT"/>
    <property type="match status" value="1"/>
</dbReference>
<comment type="catalytic activity">
    <reaction evidence="7">
        <text>adenosine(1518)/adenosine(1519) in 16S rRNA + 4 S-adenosyl-L-methionine = N(6)-dimethyladenosine(1518)/N(6)-dimethyladenosine(1519) in 16S rRNA + 4 S-adenosyl-L-homocysteine + 4 H(+)</text>
        <dbReference type="Rhea" id="RHEA:19609"/>
        <dbReference type="Rhea" id="RHEA-COMP:10232"/>
        <dbReference type="Rhea" id="RHEA-COMP:10233"/>
        <dbReference type="ChEBI" id="CHEBI:15378"/>
        <dbReference type="ChEBI" id="CHEBI:57856"/>
        <dbReference type="ChEBI" id="CHEBI:59789"/>
        <dbReference type="ChEBI" id="CHEBI:74411"/>
        <dbReference type="ChEBI" id="CHEBI:74493"/>
        <dbReference type="EC" id="2.1.1.182"/>
    </reaction>
</comment>
<dbReference type="SMART" id="SM00650">
    <property type="entry name" value="rADc"/>
    <property type="match status" value="1"/>
</dbReference>
<dbReference type="FunFam" id="1.10.8.100:FF:000001">
    <property type="entry name" value="Ribosomal RNA small subunit methyltransferase A"/>
    <property type="match status" value="1"/>
</dbReference>
<dbReference type="InterPro" id="IPR023165">
    <property type="entry name" value="rRNA_Ade_diMease-like_C"/>
</dbReference>
<dbReference type="HAMAP" id="MF_00607">
    <property type="entry name" value="16SrRNA_methyltr_A"/>
    <property type="match status" value="1"/>
</dbReference>
<evidence type="ECO:0000256" key="8">
    <source>
        <dbReference type="PROSITE-ProRule" id="PRU01026"/>
    </source>
</evidence>
<evidence type="ECO:0000259" key="9">
    <source>
        <dbReference type="SMART" id="SM00650"/>
    </source>
</evidence>
<proteinExistence type="inferred from homology"/>
<keyword evidence="1 7" id="KW-0963">Cytoplasm</keyword>
<accession>A0A2N3IIJ6</accession>
<evidence type="ECO:0000313" key="10">
    <source>
        <dbReference type="EMBL" id="PKQ70053.1"/>
    </source>
</evidence>
<dbReference type="PANTHER" id="PTHR11727">
    <property type="entry name" value="DIMETHYLADENOSINE TRANSFERASE"/>
    <property type="match status" value="1"/>
</dbReference>
<feature type="binding site" evidence="7 8">
    <location>
        <position position="11"/>
    </location>
    <ligand>
        <name>S-adenosyl-L-methionine</name>
        <dbReference type="ChEBI" id="CHEBI:59789"/>
    </ligand>
</feature>
<dbReference type="InterPro" id="IPR001737">
    <property type="entry name" value="KsgA/Erm"/>
</dbReference>
<dbReference type="AlphaFoldDB" id="A0A2N3IIJ6"/>
<name>A0A2N3IIJ6_9BACT</name>
<evidence type="ECO:0000256" key="6">
    <source>
        <dbReference type="ARBA" id="ARBA00022884"/>
    </source>
</evidence>
<keyword evidence="5 7" id="KW-0949">S-adenosyl-L-methionine</keyword>
<dbReference type="OrthoDB" id="9814755at2"/>
<comment type="similarity">
    <text evidence="7">Belongs to the class I-like SAM-binding methyltransferase superfamily. rRNA adenine N(6)-methyltransferase family. RsmA subfamily.</text>
</comment>
<dbReference type="InterPro" id="IPR029063">
    <property type="entry name" value="SAM-dependent_MTases_sf"/>
</dbReference>
<feature type="binding site" evidence="7 8">
    <location>
        <position position="38"/>
    </location>
    <ligand>
        <name>S-adenosyl-L-methionine</name>
        <dbReference type="ChEBI" id="CHEBI:59789"/>
    </ligand>
</feature>
<reference evidence="10 11" key="1">
    <citation type="submission" date="2017-06" db="EMBL/GenBank/DDBJ databases">
        <title>Raineya orbicola gen. nov., sp. nov. a slightly thermophilic bacterium of the phylum Bacteroidetes and the description of Raineyaceae fam. nov.</title>
        <authorList>
            <person name="Albuquerque L."/>
            <person name="Polonia A.R.M."/>
            <person name="Barroso C."/>
            <person name="Froufe H.J.C."/>
            <person name="Lage O."/>
            <person name="Lobo-Da-Cunha A."/>
            <person name="Egas C."/>
            <person name="Da Costa M.S."/>
        </authorList>
    </citation>
    <scope>NUCLEOTIDE SEQUENCE [LARGE SCALE GENOMIC DNA]</scope>
    <source>
        <strain evidence="10 11">SPSPC-11</strain>
    </source>
</reference>
<dbReference type="Proteomes" id="UP000233387">
    <property type="component" value="Unassembled WGS sequence"/>
</dbReference>
<feature type="binding site" evidence="7 8">
    <location>
        <position position="85"/>
    </location>
    <ligand>
        <name>S-adenosyl-L-methionine</name>
        <dbReference type="ChEBI" id="CHEBI:59789"/>
    </ligand>
</feature>
<dbReference type="EMBL" id="NKXO01000011">
    <property type="protein sequence ID" value="PKQ70053.1"/>
    <property type="molecule type" value="Genomic_DNA"/>
</dbReference>
<dbReference type="Gene3D" id="3.40.50.150">
    <property type="entry name" value="Vaccinia Virus protein VP39"/>
    <property type="match status" value="1"/>
</dbReference>
<dbReference type="InterPro" id="IPR020598">
    <property type="entry name" value="rRNA_Ade_methylase_Trfase_N"/>
</dbReference>
<dbReference type="CDD" id="cd02440">
    <property type="entry name" value="AdoMet_MTases"/>
    <property type="match status" value="1"/>
</dbReference>
<comment type="function">
    <text evidence="7">Specifically dimethylates two adjacent adenosines (A1518 and A1519) in the loop of a conserved hairpin near the 3'-end of 16S rRNA in the 30S particle. May play a critical role in biogenesis of 30S subunits.</text>
</comment>
<sequence>MVKPKKHLGQHFLKDLTIAQKIADLLQSPAEIPVLEIGAGTGVLTQFLLNKPNPLYIIEIDSESIRYLKEHFATIATQNRLWEGDFLTMDLHSNFFSNIAIIGNFPYNISSQIFFKILENRKQVVEVVGMLQKEVAERLASPPGSKEYGILSVLLQAYYEVKYHFTVSENVFQPPPKVKSGVIRLQRNSTQILPCNELLFFEVVKTAFNQRRKTLRNALQKFIRTESFKNESMLQKRAEQLSVSDFVFLTQKIQEQS</sequence>
<dbReference type="Gene3D" id="1.10.8.100">
    <property type="entry name" value="Ribosomal RNA adenine dimethylase-like, domain 2"/>
    <property type="match status" value="1"/>
</dbReference>
<dbReference type="PANTHER" id="PTHR11727:SF7">
    <property type="entry name" value="DIMETHYLADENOSINE TRANSFERASE-RELATED"/>
    <property type="match status" value="1"/>
</dbReference>
<dbReference type="RefSeq" id="WP_101358122.1">
    <property type="nucleotide sequence ID" value="NZ_NKXO01000011.1"/>
</dbReference>
<dbReference type="InterPro" id="IPR011530">
    <property type="entry name" value="rRNA_adenine_dimethylase"/>
</dbReference>
<dbReference type="GO" id="GO:0005829">
    <property type="term" value="C:cytosol"/>
    <property type="evidence" value="ECO:0007669"/>
    <property type="project" value="TreeGrafter"/>
</dbReference>
<keyword evidence="3 7" id="KW-0489">Methyltransferase</keyword>
<dbReference type="NCBIfam" id="TIGR00755">
    <property type="entry name" value="ksgA"/>
    <property type="match status" value="1"/>
</dbReference>
<dbReference type="EC" id="2.1.1.182" evidence="7"/>
<feature type="binding site" evidence="7 8">
    <location>
        <position position="59"/>
    </location>
    <ligand>
        <name>S-adenosyl-L-methionine</name>
        <dbReference type="ChEBI" id="CHEBI:59789"/>
    </ligand>
</feature>
<organism evidence="10 11">
    <name type="scientific">Raineya orbicola</name>
    <dbReference type="NCBI Taxonomy" id="2016530"/>
    <lineage>
        <taxon>Bacteria</taxon>
        <taxon>Pseudomonadati</taxon>
        <taxon>Bacteroidota</taxon>
        <taxon>Cytophagia</taxon>
        <taxon>Cytophagales</taxon>
        <taxon>Raineyaceae</taxon>
        <taxon>Raineya</taxon>
    </lineage>
</organism>
<dbReference type="GO" id="GO:0003723">
    <property type="term" value="F:RNA binding"/>
    <property type="evidence" value="ECO:0007669"/>
    <property type="project" value="UniProtKB-UniRule"/>
</dbReference>
<keyword evidence="11" id="KW-1185">Reference proteome</keyword>
<evidence type="ECO:0000256" key="1">
    <source>
        <dbReference type="ARBA" id="ARBA00022490"/>
    </source>
</evidence>
<keyword evidence="6 7" id="KW-0694">RNA-binding</keyword>
<feature type="domain" description="Ribosomal RNA adenine methylase transferase N-terminal" evidence="9">
    <location>
        <begin position="18"/>
        <end position="189"/>
    </location>
</feature>
<keyword evidence="4 7" id="KW-0808">Transferase</keyword>
<comment type="subcellular location">
    <subcellularLocation>
        <location evidence="7">Cytoplasm</location>
    </subcellularLocation>
</comment>
<comment type="caution">
    <text evidence="10">The sequence shown here is derived from an EMBL/GenBank/DDBJ whole genome shotgun (WGS) entry which is preliminary data.</text>
</comment>
<dbReference type="Pfam" id="PF00398">
    <property type="entry name" value="RrnaAD"/>
    <property type="match status" value="1"/>
</dbReference>
<gene>
    <name evidence="7" type="primary">rsmA</name>
    <name evidence="7" type="synonym">ksgA</name>
    <name evidence="10" type="ORF">Rain11_0857</name>
</gene>
<evidence type="ECO:0000256" key="4">
    <source>
        <dbReference type="ARBA" id="ARBA00022679"/>
    </source>
</evidence>
<evidence type="ECO:0000256" key="5">
    <source>
        <dbReference type="ARBA" id="ARBA00022691"/>
    </source>
</evidence>
<feature type="binding site" evidence="7 8">
    <location>
        <position position="13"/>
    </location>
    <ligand>
        <name>S-adenosyl-L-methionine</name>
        <dbReference type="ChEBI" id="CHEBI:59789"/>
    </ligand>
</feature>
<evidence type="ECO:0000256" key="7">
    <source>
        <dbReference type="HAMAP-Rule" id="MF_00607"/>
    </source>
</evidence>
<dbReference type="GO" id="GO:0052908">
    <property type="term" value="F:16S rRNA (adenine(1518)-N(6)/adenine(1519)-N(6))-dimethyltransferase activity"/>
    <property type="evidence" value="ECO:0007669"/>
    <property type="project" value="UniProtKB-EC"/>
</dbReference>